<evidence type="ECO:0000313" key="2">
    <source>
        <dbReference type="Proteomes" id="UP000194204"/>
    </source>
</evidence>
<dbReference type="AlphaFoldDB" id="A0A1Y2SCR6"/>
<proteinExistence type="predicted"/>
<dbReference type="Proteomes" id="UP000194204">
    <property type="component" value="Unassembled WGS sequence"/>
</dbReference>
<organism evidence="1 2">
    <name type="scientific">Xenorhabdus beddingii</name>
    <dbReference type="NCBI Taxonomy" id="40578"/>
    <lineage>
        <taxon>Bacteria</taxon>
        <taxon>Pseudomonadati</taxon>
        <taxon>Pseudomonadota</taxon>
        <taxon>Gammaproteobacteria</taxon>
        <taxon>Enterobacterales</taxon>
        <taxon>Morganellaceae</taxon>
        <taxon>Xenorhabdus</taxon>
    </lineage>
</organism>
<dbReference type="RefSeq" id="WP_139837517.1">
    <property type="nucleotide sequence ID" value="NZ_CAWNHF010000148.1"/>
</dbReference>
<dbReference type="EMBL" id="MUBK01000042">
    <property type="protein sequence ID" value="OTA16530.1"/>
    <property type="molecule type" value="Genomic_DNA"/>
</dbReference>
<sequence length="97" mass="11146">MKIKTSELTGRALDWAVARATRTTMPRTAIEQLNNSAGHDYQWSEMCRVHLCKKCGTAEHRSGWYWWAGHKSKQEPPCIDSAEMRNWCAENATYEGL</sequence>
<dbReference type="OrthoDB" id="6445335at2"/>
<gene>
    <name evidence="1" type="ORF">Xbed_03457</name>
</gene>
<protein>
    <submittedName>
        <fullName evidence="1">Uncharacterized protein</fullName>
    </submittedName>
</protein>
<accession>A0A1Y2SCR6</accession>
<name>A0A1Y2SCR6_9GAMM</name>
<comment type="caution">
    <text evidence="1">The sequence shown here is derived from an EMBL/GenBank/DDBJ whole genome shotgun (WGS) entry which is preliminary data.</text>
</comment>
<reference evidence="1 2" key="1">
    <citation type="submission" date="2017-01" db="EMBL/GenBank/DDBJ databases">
        <title>Deconstructing symbiosis and pathogenesis requirements using a combined genomic-metabolomic approach.</title>
        <authorList>
            <person name="Tobias N.J."/>
            <person name="Wolff H."/>
            <person name="Djahanschiri B."/>
            <person name="Ebersberger I."/>
            <person name="Bode H.B."/>
        </authorList>
    </citation>
    <scope>NUCLEOTIDE SEQUENCE [LARGE SCALE GENOMIC DNA]</scope>
    <source>
        <strain evidence="1 2">DSM 4764</strain>
    </source>
</reference>
<keyword evidence="2" id="KW-1185">Reference proteome</keyword>
<dbReference type="STRING" id="40578.Xbed_03457"/>
<evidence type="ECO:0000313" key="1">
    <source>
        <dbReference type="EMBL" id="OTA16530.1"/>
    </source>
</evidence>